<dbReference type="InterPro" id="IPR036397">
    <property type="entry name" value="RNaseH_sf"/>
</dbReference>
<dbReference type="Proteomes" id="UP000284706">
    <property type="component" value="Unassembled WGS sequence"/>
</dbReference>
<proteinExistence type="predicted"/>
<evidence type="ECO:0000313" key="2">
    <source>
        <dbReference type="Proteomes" id="UP000284706"/>
    </source>
</evidence>
<comment type="caution">
    <text evidence="1">The sequence shown here is derived from an EMBL/GenBank/DDBJ whole genome shotgun (WGS) entry which is preliminary data.</text>
</comment>
<dbReference type="InParanoid" id="A0A409YP10"/>
<reference evidence="1 2" key="1">
    <citation type="journal article" date="2018" name="Evol. Lett.">
        <title>Horizontal gene cluster transfer increased hallucinogenic mushroom diversity.</title>
        <authorList>
            <person name="Reynolds H.T."/>
            <person name="Vijayakumar V."/>
            <person name="Gluck-Thaler E."/>
            <person name="Korotkin H.B."/>
            <person name="Matheny P.B."/>
            <person name="Slot J.C."/>
        </authorList>
    </citation>
    <scope>NUCLEOTIDE SEQUENCE [LARGE SCALE GENOMIC DNA]</scope>
    <source>
        <strain evidence="1 2">SRW20</strain>
    </source>
</reference>
<gene>
    <name evidence="1" type="ORF">CVT26_012982</name>
</gene>
<dbReference type="SUPFAM" id="SSF53098">
    <property type="entry name" value="Ribonuclease H-like"/>
    <property type="match status" value="1"/>
</dbReference>
<evidence type="ECO:0008006" key="3">
    <source>
        <dbReference type="Google" id="ProtNLM"/>
    </source>
</evidence>
<organism evidence="1 2">
    <name type="scientific">Gymnopilus dilepis</name>
    <dbReference type="NCBI Taxonomy" id="231916"/>
    <lineage>
        <taxon>Eukaryota</taxon>
        <taxon>Fungi</taxon>
        <taxon>Dikarya</taxon>
        <taxon>Basidiomycota</taxon>
        <taxon>Agaricomycotina</taxon>
        <taxon>Agaricomycetes</taxon>
        <taxon>Agaricomycetidae</taxon>
        <taxon>Agaricales</taxon>
        <taxon>Agaricineae</taxon>
        <taxon>Hymenogastraceae</taxon>
        <taxon>Gymnopilus</taxon>
    </lineage>
</organism>
<keyword evidence="2" id="KW-1185">Reference proteome</keyword>
<dbReference type="InterPro" id="IPR012337">
    <property type="entry name" value="RNaseH-like_sf"/>
</dbReference>
<dbReference type="Gene3D" id="3.30.420.10">
    <property type="entry name" value="Ribonuclease H-like superfamily/Ribonuclease H"/>
    <property type="match status" value="1"/>
</dbReference>
<evidence type="ECO:0000313" key="1">
    <source>
        <dbReference type="EMBL" id="PPR04809.1"/>
    </source>
</evidence>
<accession>A0A409YP10</accession>
<dbReference type="AlphaFoldDB" id="A0A409YP10"/>
<dbReference type="GO" id="GO:0003676">
    <property type="term" value="F:nucleic acid binding"/>
    <property type="evidence" value="ECO:0007669"/>
    <property type="project" value="InterPro"/>
</dbReference>
<dbReference type="STRING" id="231916.A0A409YP10"/>
<name>A0A409YP10_9AGAR</name>
<dbReference type="OrthoDB" id="3258143at2759"/>
<protein>
    <recommendedName>
        <fullName evidence="3">RNase H type-1 domain-containing protein</fullName>
    </recommendedName>
</protein>
<sequence>MAAPPLPSHHHRCFDWFANPNAAIVAVDASQPVIAPGQPGRAATAAAVIQRGHARIRVHKSRWVVGNVSVPDAELSAVSTGILQALLLDDIDEINILTDSSTAIDRILDCSPHLGQQYSLAACDALEPWLEANPDHIIRIYYTPSDRRWGYLPIHAEAHELVCGLQVPGNVGGGKMTIDKFKKQADASALKAWTDQFESPSYHGHNFLVLGTLDARSLSSHGSSLHSPPFLCGSLKTPEIPKTPMRLLRFP</sequence>
<dbReference type="EMBL" id="NHYE01000568">
    <property type="protein sequence ID" value="PPR04809.1"/>
    <property type="molecule type" value="Genomic_DNA"/>
</dbReference>